<comment type="cofactor">
    <cofactor evidence="1 13 14">
        <name>pyridoxal 5'-phosphate</name>
        <dbReference type="ChEBI" id="CHEBI:597326"/>
    </cofactor>
</comment>
<dbReference type="InterPro" id="IPR015424">
    <property type="entry name" value="PyrdxlP-dep_Trfase"/>
</dbReference>
<comment type="subunit">
    <text evidence="3">Homodimer.</text>
</comment>
<evidence type="ECO:0000256" key="13">
    <source>
        <dbReference type="PIRSR" id="PIRSR602129-50"/>
    </source>
</evidence>
<dbReference type="Gene3D" id="3.40.640.10">
    <property type="entry name" value="Type I PLP-dependent aspartate aminotransferase-like (Major domain)"/>
    <property type="match status" value="1"/>
</dbReference>
<evidence type="ECO:0000256" key="3">
    <source>
        <dbReference type="ARBA" id="ARBA00011738"/>
    </source>
</evidence>
<protein>
    <recommendedName>
        <fullName evidence="11">Glutamate decarboxylase 1</fullName>
        <ecNumber evidence="4">4.1.1.15</ecNumber>
    </recommendedName>
</protein>
<dbReference type="Gene3D" id="3.90.1150.170">
    <property type="match status" value="1"/>
</dbReference>
<dbReference type="AlphaFoldDB" id="A0AAQ4NTN9"/>
<keyword evidence="8" id="KW-0530">Neurotransmitter biosynthesis</keyword>
<dbReference type="GO" id="GO:0009449">
    <property type="term" value="P:gamma-aminobutyric acid biosynthetic process"/>
    <property type="evidence" value="ECO:0007669"/>
    <property type="project" value="TreeGrafter"/>
</dbReference>
<reference evidence="15 16" key="1">
    <citation type="journal article" date="2021" name="G3 (Bethesda)">
        <title>Improved contiguity of the threespine stickleback genome using long-read sequencing.</title>
        <authorList>
            <person name="Nath S."/>
            <person name="Shaw D.E."/>
            <person name="White M.A."/>
        </authorList>
    </citation>
    <scope>NUCLEOTIDE SEQUENCE [LARGE SCALE GENOMIC DNA]</scope>
    <source>
        <strain evidence="15 16">Lake Benthic</strain>
    </source>
</reference>
<dbReference type="GeneTree" id="ENSGT00940000155526"/>
<evidence type="ECO:0000256" key="11">
    <source>
        <dbReference type="ARBA" id="ARBA00040578"/>
    </source>
</evidence>
<dbReference type="SUPFAM" id="SSF53383">
    <property type="entry name" value="PLP-dependent transferases"/>
    <property type="match status" value="1"/>
</dbReference>
<dbReference type="Ensembl" id="ENSGACT00000079490.1">
    <property type="protein sequence ID" value="ENSGACP00000030020.1"/>
    <property type="gene ID" value="ENSGACG00000012944.2"/>
</dbReference>
<evidence type="ECO:0000256" key="12">
    <source>
        <dbReference type="ARBA" id="ARBA00047724"/>
    </source>
</evidence>
<dbReference type="Proteomes" id="UP000007635">
    <property type="component" value="Chromosome III"/>
</dbReference>
<dbReference type="GO" id="GO:0004351">
    <property type="term" value="F:glutamate decarboxylase activity"/>
    <property type="evidence" value="ECO:0007669"/>
    <property type="project" value="UniProtKB-EC"/>
</dbReference>
<dbReference type="FunFam" id="3.40.640.10:FF:000016">
    <property type="entry name" value="Glutamate decarboxylase like 1"/>
    <property type="match status" value="1"/>
</dbReference>
<reference evidence="15" key="2">
    <citation type="submission" date="2025-08" db="UniProtKB">
        <authorList>
            <consortium name="Ensembl"/>
        </authorList>
    </citation>
    <scope>IDENTIFICATION</scope>
</reference>
<evidence type="ECO:0000313" key="16">
    <source>
        <dbReference type="Proteomes" id="UP000007635"/>
    </source>
</evidence>
<dbReference type="GO" id="GO:0048786">
    <property type="term" value="C:presynaptic active zone"/>
    <property type="evidence" value="ECO:0007669"/>
    <property type="project" value="TreeGrafter"/>
</dbReference>
<comment type="catalytic activity">
    <reaction evidence="12">
        <text>L-glutamate + H(+) = 4-aminobutanoate + CO2</text>
        <dbReference type="Rhea" id="RHEA:17785"/>
        <dbReference type="ChEBI" id="CHEBI:15378"/>
        <dbReference type="ChEBI" id="CHEBI:16526"/>
        <dbReference type="ChEBI" id="CHEBI:29985"/>
        <dbReference type="ChEBI" id="CHEBI:59888"/>
        <dbReference type="EC" id="4.1.1.15"/>
    </reaction>
    <physiologicalReaction direction="left-to-right" evidence="12">
        <dbReference type="Rhea" id="RHEA:17786"/>
    </physiologicalReaction>
</comment>
<proteinExistence type="inferred from homology"/>
<sequence>MEVFGDNSCPPSCNTLGFLQKNNSLEEKGRLAGHKNLLSCDNSDRDARFRLTETDFSNLFARDLLPAKNGEEPTIQFLLEMVDILTTYVKKTFDRSTKVLDFHHPHQLLEGMEGFNLELSDQPESLEQILVDCRDTLKYGVRTGHPRFFNQLSSGLDIIGLAGEWLTSTANTNMFTYEIAPVFVLMEQLTLKKMREMIGWPNGEGDGIFSPGGAISNMYSVMIARYKYYPEVKTKGMSAAPRLVLFTSEHSHYSIKKAGAALGQGYGSLFLTPGSFVSSRPPILQWLCVLLLQGYVPLFVNATAGSTVYGAFDPINEIADICEKYNLWLHVDGAWGGGLLMSRKHRHKLNGVERANSVTWNPHKMMGVPLQCSAILGILAGCNSMCAGYLFQPDKQYDVNYDTGDKAIQCGRHVDIFKFWLMWKAKGTIGFEQHIDRCLDLSQYLYNKIKNREGYQMVFDGPQHTNVCFWYIPPSLRDMPDGEERREKLHRVAPKIKAMMMESGTTMVGYQPQGKNVNFFRMVVSNLAATQSDIDFLIDEIERLGRDL</sequence>
<keyword evidence="5" id="KW-0597">Phosphoprotein</keyword>
<evidence type="ECO:0000256" key="7">
    <source>
        <dbReference type="ARBA" id="ARBA00022898"/>
    </source>
</evidence>
<keyword evidence="9 14" id="KW-0456">Lyase</keyword>
<name>A0AAQ4NTN9_GASAC</name>
<keyword evidence="16" id="KW-1185">Reference proteome</keyword>
<evidence type="ECO:0000256" key="4">
    <source>
        <dbReference type="ARBA" id="ARBA00012421"/>
    </source>
</evidence>
<reference evidence="15" key="3">
    <citation type="submission" date="2025-09" db="UniProtKB">
        <authorList>
            <consortium name="Ensembl"/>
        </authorList>
    </citation>
    <scope>IDENTIFICATION</scope>
</reference>
<evidence type="ECO:0000256" key="1">
    <source>
        <dbReference type="ARBA" id="ARBA00001933"/>
    </source>
</evidence>
<keyword evidence="6" id="KW-0210">Decarboxylase</keyword>
<evidence type="ECO:0000256" key="8">
    <source>
        <dbReference type="ARBA" id="ARBA00022979"/>
    </source>
</evidence>
<dbReference type="PANTHER" id="PTHR45677:SF15">
    <property type="entry name" value="GAD67"/>
    <property type="match status" value="1"/>
</dbReference>
<dbReference type="InterPro" id="IPR015421">
    <property type="entry name" value="PyrdxlP-dep_Trfase_major"/>
</dbReference>
<dbReference type="PANTHER" id="PTHR45677">
    <property type="entry name" value="GLUTAMATE DECARBOXYLASE-RELATED"/>
    <property type="match status" value="1"/>
</dbReference>
<dbReference type="GO" id="GO:0005737">
    <property type="term" value="C:cytoplasm"/>
    <property type="evidence" value="ECO:0007669"/>
    <property type="project" value="TreeGrafter"/>
</dbReference>
<keyword evidence="7 13" id="KW-0663">Pyridoxal phosphate</keyword>
<evidence type="ECO:0000256" key="5">
    <source>
        <dbReference type="ARBA" id="ARBA00022553"/>
    </source>
</evidence>
<comment type="function">
    <text evidence="10">Catalyzes the synthesis of the inhibitory neurotransmitter gamma-aminobutyric acid (GABA) with pyridoxal 5'-phosphate as cofactor.</text>
</comment>
<dbReference type="InterPro" id="IPR002129">
    <property type="entry name" value="PyrdxlP-dep_de-COase"/>
</dbReference>
<dbReference type="GO" id="GO:0030170">
    <property type="term" value="F:pyridoxal phosphate binding"/>
    <property type="evidence" value="ECO:0007669"/>
    <property type="project" value="InterPro"/>
</dbReference>
<accession>A0AAQ4NTN9</accession>
<organism evidence="15 16">
    <name type="scientific">Gasterosteus aculeatus aculeatus</name>
    <name type="common">three-spined stickleback</name>
    <dbReference type="NCBI Taxonomy" id="481459"/>
    <lineage>
        <taxon>Eukaryota</taxon>
        <taxon>Metazoa</taxon>
        <taxon>Chordata</taxon>
        <taxon>Craniata</taxon>
        <taxon>Vertebrata</taxon>
        <taxon>Euteleostomi</taxon>
        <taxon>Actinopterygii</taxon>
        <taxon>Neopterygii</taxon>
        <taxon>Teleostei</taxon>
        <taxon>Neoteleostei</taxon>
        <taxon>Acanthomorphata</taxon>
        <taxon>Eupercaria</taxon>
        <taxon>Perciformes</taxon>
        <taxon>Cottioidei</taxon>
        <taxon>Gasterosteales</taxon>
        <taxon>Gasterosteidae</taxon>
        <taxon>Gasterosteus</taxon>
    </lineage>
</organism>
<dbReference type="FunFam" id="3.90.1150.170:FF:000003">
    <property type="entry name" value="Glutamate decarboxylase 1"/>
    <property type="match status" value="1"/>
</dbReference>
<dbReference type="Pfam" id="PF00282">
    <property type="entry name" value="Pyridoxal_deC"/>
    <property type="match status" value="1"/>
</dbReference>
<feature type="modified residue" description="N6-(pyridoxal phosphate)lysine" evidence="13">
    <location>
        <position position="364"/>
    </location>
</feature>
<evidence type="ECO:0000256" key="9">
    <source>
        <dbReference type="ARBA" id="ARBA00023239"/>
    </source>
</evidence>
<evidence type="ECO:0000256" key="10">
    <source>
        <dbReference type="ARBA" id="ARBA00037700"/>
    </source>
</evidence>
<evidence type="ECO:0000256" key="2">
    <source>
        <dbReference type="ARBA" id="ARBA00009533"/>
    </source>
</evidence>
<dbReference type="CDD" id="cd06450">
    <property type="entry name" value="DOPA_deC_like"/>
    <property type="match status" value="1"/>
</dbReference>
<comment type="similarity">
    <text evidence="2 14">Belongs to the group II decarboxylase family.</text>
</comment>
<dbReference type="EC" id="4.1.1.15" evidence="4"/>
<evidence type="ECO:0000256" key="6">
    <source>
        <dbReference type="ARBA" id="ARBA00022793"/>
    </source>
</evidence>
<evidence type="ECO:0000256" key="14">
    <source>
        <dbReference type="RuleBase" id="RU000382"/>
    </source>
</evidence>
<evidence type="ECO:0000313" key="15">
    <source>
        <dbReference type="Ensembl" id="ENSGACP00000030020.1"/>
    </source>
</evidence>